<dbReference type="PANTHER" id="PTHR43643:SF3">
    <property type="entry name" value="HISTIDINOL-PHOSPHATE AMINOTRANSFERASE"/>
    <property type="match status" value="1"/>
</dbReference>
<evidence type="ECO:0000256" key="2">
    <source>
        <dbReference type="ARBA" id="ARBA00022576"/>
    </source>
</evidence>
<dbReference type="GO" id="GO:0008483">
    <property type="term" value="F:transaminase activity"/>
    <property type="evidence" value="ECO:0007669"/>
    <property type="project" value="UniProtKB-KW"/>
</dbReference>
<dbReference type="InterPro" id="IPR050106">
    <property type="entry name" value="HistidinolP_aminotransfase"/>
</dbReference>
<name>A0A3B6VL88_BRAPL</name>
<dbReference type="CDD" id="cd00609">
    <property type="entry name" value="AAT_like"/>
    <property type="match status" value="1"/>
</dbReference>
<feature type="domain" description="Aminotransferase class I/classII large" evidence="5">
    <location>
        <begin position="7"/>
        <end position="319"/>
    </location>
</feature>
<dbReference type="RefSeq" id="WP_015273807.1">
    <property type="nucleotide sequence ID" value="NC_019908.1"/>
</dbReference>
<dbReference type="InterPro" id="IPR015422">
    <property type="entry name" value="PyrdxlP-dep_Trfase_small"/>
</dbReference>
<protein>
    <submittedName>
        <fullName evidence="6">Histidinol-phosphate aminotransferase</fullName>
    </submittedName>
</protein>
<accession>A0A3B6VL88</accession>
<dbReference type="SUPFAM" id="SSF53383">
    <property type="entry name" value="PLP-dependent transferases"/>
    <property type="match status" value="1"/>
</dbReference>
<dbReference type="Proteomes" id="UP000010793">
    <property type="component" value="Chromosome"/>
</dbReference>
<dbReference type="Gene3D" id="3.90.1150.10">
    <property type="entry name" value="Aspartate Aminotransferase, domain 1"/>
    <property type="match status" value="1"/>
</dbReference>
<keyword evidence="3 6" id="KW-0808">Transferase</keyword>
<dbReference type="Pfam" id="PF00155">
    <property type="entry name" value="Aminotran_1_2"/>
    <property type="match status" value="1"/>
</dbReference>
<evidence type="ECO:0000313" key="6">
    <source>
        <dbReference type="EMBL" id="AGA65392.1"/>
    </source>
</evidence>
<comment type="similarity">
    <text evidence="1">Belongs to the class-II pyridoxal-phosphate-dependent aminotransferase family. Histidinol-phosphate aminotransferase subfamily.</text>
</comment>
<evidence type="ECO:0000259" key="5">
    <source>
        <dbReference type="Pfam" id="PF00155"/>
    </source>
</evidence>
<evidence type="ECO:0000256" key="1">
    <source>
        <dbReference type="ARBA" id="ARBA00007970"/>
    </source>
</evidence>
<dbReference type="InterPro" id="IPR015424">
    <property type="entry name" value="PyrdxlP-dep_Trfase"/>
</dbReference>
<dbReference type="PANTHER" id="PTHR43643">
    <property type="entry name" value="HISTIDINOL-PHOSPHATE AMINOTRANSFERASE 2"/>
    <property type="match status" value="1"/>
</dbReference>
<dbReference type="KEGG" id="bpip:BPP43_00120"/>
<gene>
    <name evidence="6" type="ORF">BPP43_00120</name>
</gene>
<dbReference type="EMBL" id="CP002873">
    <property type="protein sequence ID" value="AGA65392.1"/>
    <property type="molecule type" value="Genomic_DNA"/>
</dbReference>
<dbReference type="InterPro" id="IPR004839">
    <property type="entry name" value="Aminotransferase_I/II_large"/>
</dbReference>
<evidence type="ECO:0000313" key="7">
    <source>
        <dbReference type="Proteomes" id="UP000010793"/>
    </source>
</evidence>
<reference evidence="6 7" key="1">
    <citation type="journal article" date="2013" name="Genome Announc.">
        <title>Complete Genome Sequence of the Porcine Strain Brachyspira pilosicoli P43/6/78(T.).</title>
        <authorList>
            <person name="Lin C."/>
            <person name="den Bakker H.C."/>
            <person name="Suzuki H."/>
            <person name="Lefebure T."/>
            <person name="Ponnala L."/>
            <person name="Sun Q."/>
            <person name="Stanhope M.J."/>
            <person name="Wiedmann M."/>
            <person name="Duhamel G.E."/>
        </authorList>
    </citation>
    <scope>NUCLEOTIDE SEQUENCE [LARGE SCALE GENOMIC DNA]</scope>
    <source>
        <strain evidence="6 7">P43/6/78</strain>
    </source>
</reference>
<evidence type="ECO:0000256" key="4">
    <source>
        <dbReference type="ARBA" id="ARBA00022898"/>
    </source>
</evidence>
<evidence type="ECO:0000256" key="3">
    <source>
        <dbReference type="ARBA" id="ARBA00022679"/>
    </source>
</evidence>
<keyword evidence="2 6" id="KW-0032">Aminotransferase</keyword>
<sequence length="326" mass="38006">MKKERKEIYLDKNENPYKPSKNIIKELESFDIESFRLFPDYSAKELDLAMANNLNIDKDNIISVNGMYEAFYCILNSFENKKILLQEPYRDLYKKILEYSKISYDTIKIKEDYNIDLESFNNIDKSIIITSNPNAETGLFVENIEKYINNNNIYIIDESYISFAWNSALRLIDKYDNLVIISSIAHSHSLSALNINFLISNKTNIEKFSHIRQKYGINKLSEKIAISSINDKETSIKNISSIILERDKMESLLSKEGFLVLPSKANFLLIKHPNKSSKYIYDELKKNHIFVKSYEDSNVLKDFLRVTISDSKTNNIFLKTLCDIIN</sequence>
<dbReference type="Gene3D" id="3.40.640.10">
    <property type="entry name" value="Type I PLP-dependent aspartate aminotransferase-like (Major domain)"/>
    <property type="match status" value="1"/>
</dbReference>
<organism evidence="6 7">
    <name type="scientific">Brachyspira pilosicoli P43/6/78</name>
    <dbReference type="NCBI Taxonomy" id="1042417"/>
    <lineage>
        <taxon>Bacteria</taxon>
        <taxon>Pseudomonadati</taxon>
        <taxon>Spirochaetota</taxon>
        <taxon>Spirochaetia</taxon>
        <taxon>Brachyspirales</taxon>
        <taxon>Brachyspiraceae</taxon>
        <taxon>Brachyspira</taxon>
    </lineage>
</organism>
<dbReference type="InterPro" id="IPR015421">
    <property type="entry name" value="PyrdxlP-dep_Trfase_major"/>
</dbReference>
<proteinExistence type="inferred from homology"/>
<keyword evidence="7" id="KW-1185">Reference proteome</keyword>
<keyword evidence="4" id="KW-0663">Pyridoxal phosphate</keyword>
<dbReference type="AlphaFoldDB" id="A0A3B6VL88"/>
<dbReference type="GO" id="GO:0030170">
    <property type="term" value="F:pyridoxal phosphate binding"/>
    <property type="evidence" value="ECO:0007669"/>
    <property type="project" value="InterPro"/>
</dbReference>